<protein>
    <recommendedName>
        <fullName evidence="3">F-box domain-containing protein</fullName>
    </recommendedName>
</protein>
<comment type="caution">
    <text evidence="1">The sequence shown here is derived from an EMBL/GenBank/DDBJ whole genome shotgun (WGS) entry which is preliminary data.</text>
</comment>
<evidence type="ECO:0000313" key="1">
    <source>
        <dbReference type="EMBL" id="KAF5362149.1"/>
    </source>
</evidence>
<evidence type="ECO:0008006" key="3">
    <source>
        <dbReference type="Google" id="ProtNLM"/>
    </source>
</evidence>
<reference evidence="1 2" key="1">
    <citation type="journal article" date="2020" name="ISME J.">
        <title>Uncovering the hidden diversity of litter-decomposition mechanisms in mushroom-forming fungi.</title>
        <authorList>
            <person name="Floudas D."/>
            <person name="Bentzer J."/>
            <person name="Ahren D."/>
            <person name="Johansson T."/>
            <person name="Persson P."/>
            <person name="Tunlid A."/>
        </authorList>
    </citation>
    <scope>NUCLEOTIDE SEQUENCE [LARGE SCALE GENOMIC DNA]</scope>
    <source>
        <strain evidence="1 2">CBS 146.42</strain>
    </source>
</reference>
<name>A0A8H5GBV7_9AGAR</name>
<accession>A0A8H5GBV7</accession>
<keyword evidence="2" id="KW-1185">Reference proteome</keyword>
<evidence type="ECO:0000313" key="2">
    <source>
        <dbReference type="Proteomes" id="UP000559027"/>
    </source>
</evidence>
<dbReference type="AlphaFoldDB" id="A0A8H5GBV7"/>
<proteinExistence type="predicted"/>
<sequence>MLFPPNVLTRIIYYTRPFTDTSEETWEVGQDFNFHLTLAAVSSHWRRAVLAIPNLWTTILFQDVRQAAAEKYAHYLQLCFERSEQLLLDLSISFTPDEWDYSPYLLSPESDMSILKNLDRIVDLRLRFPPYKWISMIPTMPNLTTLGISSSFDDLLSLPKY</sequence>
<dbReference type="Proteomes" id="UP000559027">
    <property type="component" value="Unassembled WGS sequence"/>
</dbReference>
<gene>
    <name evidence="1" type="ORF">D9756_002800</name>
</gene>
<dbReference type="EMBL" id="JAACJO010000002">
    <property type="protein sequence ID" value="KAF5362149.1"/>
    <property type="molecule type" value="Genomic_DNA"/>
</dbReference>
<organism evidence="1 2">
    <name type="scientific">Leucocoprinus leucothites</name>
    <dbReference type="NCBI Taxonomy" id="201217"/>
    <lineage>
        <taxon>Eukaryota</taxon>
        <taxon>Fungi</taxon>
        <taxon>Dikarya</taxon>
        <taxon>Basidiomycota</taxon>
        <taxon>Agaricomycotina</taxon>
        <taxon>Agaricomycetes</taxon>
        <taxon>Agaricomycetidae</taxon>
        <taxon>Agaricales</taxon>
        <taxon>Agaricineae</taxon>
        <taxon>Agaricaceae</taxon>
        <taxon>Leucocoprinus</taxon>
    </lineage>
</organism>
<dbReference type="OrthoDB" id="10477815at2759"/>